<dbReference type="GO" id="GO:0008831">
    <property type="term" value="F:dTDP-4-dehydrorhamnose reductase activity"/>
    <property type="evidence" value="ECO:0007669"/>
    <property type="project" value="UniProtKB-EC"/>
</dbReference>
<feature type="domain" description="RmlD-like substrate binding" evidence="1">
    <location>
        <begin position="1"/>
        <end position="274"/>
    </location>
</feature>
<dbReference type="EMBL" id="JACHIA010000002">
    <property type="protein sequence ID" value="MBB6069503.1"/>
    <property type="molecule type" value="Genomic_DNA"/>
</dbReference>
<dbReference type="Proteomes" id="UP000582837">
    <property type="component" value="Unassembled WGS sequence"/>
</dbReference>
<dbReference type="Gene3D" id="3.40.50.720">
    <property type="entry name" value="NAD(P)-binding Rossmann-like Domain"/>
    <property type="match status" value="1"/>
</dbReference>
<dbReference type="SUPFAM" id="SSF51735">
    <property type="entry name" value="NAD(P)-binding Rossmann-fold domains"/>
    <property type="match status" value="1"/>
</dbReference>
<organism evidence="2 3">
    <name type="scientific">Longimicrobium terrae</name>
    <dbReference type="NCBI Taxonomy" id="1639882"/>
    <lineage>
        <taxon>Bacteria</taxon>
        <taxon>Pseudomonadati</taxon>
        <taxon>Gemmatimonadota</taxon>
        <taxon>Longimicrobiia</taxon>
        <taxon>Longimicrobiales</taxon>
        <taxon>Longimicrobiaceae</taxon>
        <taxon>Longimicrobium</taxon>
    </lineage>
</organism>
<reference evidence="2 3" key="1">
    <citation type="submission" date="2020-08" db="EMBL/GenBank/DDBJ databases">
        <title>Genomic Encyclopedia of Type Strains, Phase IV (KMG-IV): sequencing the most valuable type-strain genomes for metagenomic binning, comparative biology and taxonomic classification.</title>
        <authorList>
            <person name="Goeker M."/>
        </authorList>
    </citation>
    <scope>NUCLEOTIDE SEQUENCE [LARGE SCALE GENOMIC DNA]</scope>
    <source>
        <strain evidence="2 3">DSM 29007</strain>
    </source>
</reference>
<dbReference type="EC" id="1.1.1.133" evidence="2"/>
<protein>
    <submittedName>
        <fullName evidence="2">dTDP-4-dehydrorhamnose reductase</fullName>
        <ecNumber evidence="2">1.1.1.133</ecNumber>
    </submittedName>
</protein>
<dbReference type="PANTHER" id="PTHR43242:SF1">
    <property type="entry name" value="NAD(P)-BINDING ROSSMANN-FOLD SUPERFAMILY PROTEIN"/>
    <property type="match status" value="1"/>
</dbReference>
<dbReference type="RefSeq" id="WP_184430709.1">
    <property type="nucleotide sequence ID" value="NZ_JACHIA010000002.1"/>
</dbReference>
<comment type="caution">
    <text evidence="2">The sequence shown here is derived from an EMBL/GenBank/DDBJ whole genome shotgun (WGS) entry which is preliminary data.</text>
</comment>
<evidence type="ECO:0000313" key="2">
    <source>
        <dbReference type="EMBL" id="MBB6069503.1"/>
    </source>
</evidence>
<dbReference type="PANTHER" id="PTHR43242">
    <property type="entry name" value="NAD(P)-BINDING ROSSMANN-FOLD SUPERFAMILY PROTEIN"/>
    <property type="match status" value="1"/>
</dbReference>
<dbReference type="InterPro" id="IPR029903">
    <property type="entry name" value="RmlD-like-bd"/>
</dbReference>
<name>A0A841GVR2_9BACT</name>
<dbReference type="InterPro" id="IPR036291">
    <property type="entry name" value="NAD(P)-bd_dom_sf"/>
</dbReference>
<gene>
    <name evidence="2" type="ORF">HNQ61_001118</name>
</gene>
<dbReference type="Pfam" id="PF04321">
    <property type="entry name" value="RmlD_sub_bind"/>
    <property type="match status" value="1"/>
</dbReference>
<dbReference type="CDD" id="cd05254">
    <property type="entry name" value="dTDP_HR_like_SDR_e"/>
    <property type="match status" value="1"/>
</dbReference>
<keyword evidence="3" id="KW-1185">Reference proteome</keyword>
<dbReference type="AlphaFoldDB" id="A0A841GVR2"/>
<evidence type="ECO:0000313" key="3">
    <source>
        <dbReference type="Proteomes" id="UP000582837"/>
    </source>
</evidence>
<evidence type="ECO:0000259" key="1">
    <source>
        <dbReference type="Pfam" id="PF04321"/>
    </source>
</evidence>
<sequence>MRILITGGAGLLGAELIRGAPASASLFATRRNAPVHAVPNAQVDLADDGAVAGLFAAVRPELVIHTAYSARDGERDIVRATGNVVDGCLSSGARLIHMSTDALLDGESAPYAESARPDPVHEYGRHKAAAEDDVRTRLPASAIIRTSLIVRAEPPDAGSAWVIDTLRGGDPIRLFTDELRCPIAVQDLAAQIWEIAALPAADSAGVWHLAGPEAVSRYALGLLIAQRHGLDAGAIIPVPSASSPAPRPRDLRLLTTRADRALRTRARPVSSVLARAADG</sequence>
<keyword evidence="2" id="KW-0560">Oxidoreductase</keyword>
<accession>A0A841GVR2</accession>
<proteinExistence type="predicted"/>